<dbReference type="EMBL" id="CAMXCM010000003">
    <property type="protein sequence ID" value="CAI3944581.1"/>
    <property type="molecule type" value="Genomic_DNA"/>
</dbReference>
<accession>A0A9W4TQ76</accession>
<dbReference type="CDD" id="cd02440">
    <property type="entry name" value="AdoMet_MTases"/>
    <property type="match status" value="1"/>
</dbReference>
<dbReference type="InterPro" id="IPR052356">
    <property type="entry name" value="Thiol_S-MT"/>
</dbReference>
<keyword evidence="3" id="KW-0830">Ubiquinone</keyword>
<keyword evidence="5" id="KW-1185">Reference proteome</keyword>
<comment type="caution">
    <text evidence="3">The sequence shown here is derived from an EMBL/GenBank/DDBJ whole genome shotgun (WGS) entry which is preliminary data.</text>
</comment>
<dbReference type="Proteomes" id="UP001154255">
    <property type="component" value="Unassembled WGS sequence"/>
</dbReference>
<dbReference type="PANTHER" id="PTHR45036">
    <property type="entry name" value="METHYLTRANSFERASE LIKE 7B"/>
    <property type="match status" value="1"/>
</dbReference>
<sequence length="212" mass="23423">MPPSPHTALNADAVKLAYRRWAMVYDTVFGSISSFGRRCAVAEVNRLPGTKVLEVGVGTGLALPSYNSDKRITGIDLSTDMLKKARQRVARQNLSNVDNLYEMDAEATDFETGSFDIAVGMFVASVVPNPDLLFAELKRVVKPGGHILFVNHFLAQKGMRYYIERVMAPASKALGWHPDFSIESLLPPEALQRAVLQPVHPFGLFTLVHLVR</sequence>
<evidence type="ECO:0000313" key="2">
    <source>
        <dbReference type="EMBL" id="CAI3922499.1"/>
    </source>
</evidence>
<proteinExistence type="predicted"/>
<evidence type="ECO:0000313" key="5">
    <source>
        <dbReference type="Proteomes" id="UP001154259"/>
    </source>
</evidence>
<dbReference type="RefSeq" id="WP_271788482.1">
    <property type="nucleotide sequence ID" value="NZ_CAMXCJ010000002.1"/>
</dbReference>
<evidence type="ECO:0000259" key="1">
    <source>
        <dbReference type="Pfam" id="PF08241"/>
    </source>
</evidence>
<evidence type="ECO:0000313" key="4">
    <source>
        <dbReference type="Proteomes" id="UP001154255"/>
    </source>
</evidence>
<gene>
    <name evidence="2" type="ORF">R53529_LOCUS11</name>
    <name evidence="3" type="ORF">R53530_LOCUS1441</name>
</gene>
<organism evidence="3 4">
    <name type="scientific">Commensalibacter communis</name>
    <dbReference type="NCBI Taxonomy" id="2972786"/>
    <lineage>
        <taxon>Bacteria</taxon>
        <taxon>Pseudomonadati</taxon>
        <taxon>Pseudomonadota</taxon>
        <taxon>Alphaproteobacteria</taxon>
        <taxon>Acetobacterales</taxon>
        <taxon>Acetobacteraceae</taxon>
    </lineage>
</organism>
<dbReference type="Gene3D" id="3.40.50.150">
    <property type="entry name" value="Vaccinia Virus protein VP39"/>
    <property type="match status" value="1"/>
</dbReference>
<dbReference type="InterPro" id="IPR013216">
    <property type="entry name" value="Methyltransf_11"/>
</dbReference>
<reference evidence="3" key="1">
    <citation type="submission" date="2022-10" db="EMBL/GenBank/DDBJ databases">
        <authorList>
            <person name="Botero Cardona J."/>
        </authorList>
    </citation>
    <scope>NUCLEOTIDE SEQUENCE</scope>
    <source>
        <strain evidence="3">LMG 31819</strain>
        <strain evidence="2">R-53529</strain>
    </source>
</reference>
<dbReference type="GeneID" id="83712475"/>
<dbReference type="PANTHER" id="PTHR45036:SF1">
    <property type="entry name" value="METHYLTRANSFERASE LIKE 7A"/>
    <property type="match status" value="1"/>
</dbReference>
<dbReference type="Proteomes" id="UP001154259">
    <property type="component" value="Unassembled WGS sequence"/>
</dbReference>
<dbReference type="EMBL" id="CAMXCS010000001">
    <property type="protein sequence ID" value="CAI3922499.1"/>
    <property type="molecule type" value="Genomic_DNA"/>
</dbReference>
<dbReference type="GO" id="GO:0008757">
    <property type="term" value="F:S-adenosylmethionine-dependent methyltransferase activity"/>
    <property type="evidence" value="ECO:0007669"/>
    <property type="project" value="InterPro"/>
</dbReference>
<evidence type="ECO:0000313" key="3">
    <source>
        <dbReference type="EMBL" id="CAI3944581.1"/>
    </source>
</evidence>
<protein>
    <submittedName>
        <fullName evidence="2 3">Ubiquinone/menaquinone biosynthesis C-methylase UbiE/MenG (UbiE)</fullName>
    </submittedName>
</protein>
<name>A0A9W4TQ76_9PROT</name>
<dbReference type="AlphaFoldDB" id="A0A9W4TQ76"/>
<dbReference type="Pfam" id="PF08241">
    <property type="entry name" value="Methyltransf_11"/>
    <property type="match status" value="1"/>
</dbReference>
<dbReference type="SUPFAM" id="SSF53335">
    <property type="entry name" value="S-adenosyl-L-methionine-dependent methyltransferases"/>
    <property type="match status" value="1"/>
</dbReference>
<feature type="domain" description="Methyltransferase type 11" evidence="1">
    <location>
        <begin position="53"/>
        <end position="149"/>
    </location>
</feature>
<dbReference type="InterPro" id="IPR029063">
    <property type="entry name" value="SAM-dependent_MTases_sf"/>
</dbReference>